<evidence type="ECO:0000313" key="3">
    <source>
        <dbReference type="Proteomes" id="UP001430306"/>
    </source>
</evidence>
<protein>
    <recommendedName>
        <fullName evidence="4">Secreted protein</fullName>
    </recommendedName>
</protein>
<name>A0ABS8NC27_9BACT</name>
<feature type="chain" id="PRO_5045679685" description="Secreted protein" evidence="1">
    <location>
        <begin position="22"/>
        <end position="59"/>
    </location>
</feature>
<reference evidence="2" key="1">
    <citation type="submission" date="2021-11" db="EMBL/GenBank/DDBJ databases">
        <title>Genome sequence.</title>
        <authorList>
            <person name="Sun Q."/>
        </authorList>
    </citation>
    <scope>NUCLEOTIDE SEQUENCE</scope>
    <source>
        <strain evidence="2">JC740</strain>
    </source>
</reference>
<evidence type="ECO:0000256" key="1">
    <source>
        <dbReference type="SAM" id="SignalP"/>
    </source>
</evidence>
<organism evidence="2 3">
    <name type="scientific">Rhodopirellula halodulae</name>
    <dbReference type="NCBI Taxonomy" id="2894198"/>
    <lineage>
        <taxon>Bacteria</taxon>
        <taxon>Pseudomonadati</taxon>
        <taxon>Planctomycetota</taxon>
        <taxon>Planctomycetia</taxon>
        <taxon>Pirellulales</taxon>
        <taxon>Pirellulaceae</taxon>
        <taxon>Rhodopirellula</taxon>
    </lineage>
</organism>
<dbReference type="EMBL" id="JAJKFW010000004">
    <property type="protein sequence ID" value="MCC9641112.1"/>
    <property type="molecule type" value="Genomic_DNA"/>
</dbReference>
<dbReference type="RefSeq" id="WP_230252245.1">
    <property type="nucleotide sequence ID" value="NZ_JAJKFV010000004.1"/>
</dbReference>
<comment type="caution">
    <text evidence="2">The sequence shown here is derived from an EMBL/GenBank/DDBJ whole genome shotgun (WGS) entry which is preliminary data.</text>
</comment>
<dbReference type="PROSITE" id="PS51257">
    <property type="entry name" value="PROKAR_LIPOPROTEIN"/>
    <property type="match status" value="1"/>
</dbReference>
<gene>
    <name evidence="2" type="ORF">LOC71_02420</name>
</gene>
<sequence>MSRFCYSTMFALGLIFSTAGCGGGSNEVIEDTRTPAEIEQEQAEYEQQMEESMNTGTNS</sequence>
<evidence type="ECO:0008006" key="4">
    <source>
        <dbReference type="Google" id="ProtNLM"/>
    </source>
</evidence>
<proteinExistence type="predicted"/>
<feature type="signal peptide" evidence="1">
    <location>
        <begin position="1"/>
        <end position="21"/>
    </location>
</feature>
<accession>A0ABS8NC27</accession>
<evidence type="ECO:0000313" key="2">
    <source>
        <dbReference type="EMBL" id="MCC9641112.1"/>
    </source>
</evidence>
<keyword evidence="3" id="KW-1185">Reference proteome</keyword>
<dbReference type="Proteomes" id="UP001430306">
    <property type="component" value="Unassembled WGS sequence"/>
</dbReference>
<keyword evidence="1" id="KW-0732">Signal</keyword>